<feature type="signal peptide" evidence="1">
    <location>
        <begin position="1"/>
        <end position="26"/>
    </location>
</feature>
<dbReference type="InterPro" id="IPR025293">
    <property type="entry name" value="YfiR/HmsC-like"/>
</dbReference>
<name>A0A7X0PAW8_9BURK</name>
<evidence type="ECO:0000313" key="3">
    <source>
        <dbReference type="Proteomes" id="UP000575083"/>
    </source>
</evidence>
<sequence length="180" mass="19649">MPHLHRLYQALLVGLCVLACDPGAGAQERVGENELKAAYVFNFIQFVEWPQGDGRAGTDWTICVSPFSPLKRNLLALEGRPARKDNPIRIRLWEANELSDCRVLVLSGADTDRALRALRALPGKTAVLTIADDAAAAPPEIMIALYREGDRIVFDINADAIGKAGLSVSSRLMRLSRGAR</sequence>
<gene>
    <name evidence="2" type="ORF">HNP48_001201</name>
</gene>
<proteinExistence type="predicted"/>
<feature type="chain" id="PRO_5030978466" description="YfiR family protein" evidence="1">
    <location>
        <begin position="27"/>
        <end position="180"/>
    </location>
</feature>
<dbReference type="RefSeq" id="WP_184855965.1">
    <property type="nucleotide sequence ID" value="NZ_JACHLK010000002.1"/>
</dbReference>
<accession>A0A7X0PAW8</accession>
<keyword evidence="3" id="KW-1185">Reference proteome</keyword>
<evidence type="ECO:0008006" key="4">
    <source>
        <dbReference type="Google" id="ProtNLM"/>
    </source>
</evidence>
<dbReference type="AlphaFoldDB" id="A0A7X0PAW8"/>
<evidence type="ECO:0000256" key="1">
    <source>
        <dbReference type="SAM" id="SignalP"/>
    </source>
</evidence>
<reference evidence="2 3" key="1">
    <citation type="submission" date="2020-08" db="EMBL/GenBank/DDBJ databases">
        <title>Functional genomics of gut bacteria from endangered species of beetles.</title>
        <authorList>
            <person name="Carlos-Shanley C."/>
        </authorList>
    </citation>
    <scope>NUCLEOTIDE SEQUENCE [LARGE SCALE GENOMIC DNA]</scope>
    <source>
        <strain evidence="2 3">S00198</strain>
    </source>
</reference>
<evidence type="ECO:0000313" key="2">
    <source>
        <dbReference type="EMBL" id="MBB6558537.1"/>
    </source>
</evidence>
<keyword evidence="1" id="KW-0732">Signal</keyword>
<dbReference type="Pfam" id="PF13689">
    <property type="entry name" value="DUF4154"/>
    <property type="match status" value="1"/>
</dbReference>
<protein>
    <recommendedName>
        <fullName evidence="4">YfiR family protein</fullName>
    </recommendedName>
</protein>
<dbReference type="EMBL" id="JACHLK010000002">
    <property type="protein sequence ID" value="MBB6558537.1"/>
    <property type="molecule type" value="Genomic_DNA"/>
</dbReference>
<dbReference type="Proteomes" id="UP000575083">
    <property type="component" value="Unassembled WGS sequence"/>
</dbReference>
<organism evidence="2 3">
    <name type="scientific">Acidovorax soli</name>
    <dbReference type="NCBI Taxonomy" id="592050"/>
    <lineage>
        <taxon>Bacteria</taxon>
        <taxon>Pseudomonadati</taxon>
        <taxon>Pseudomonadota</taxon>
        <taxon>Betaproteobacteria</taxon>
        <taxon>Burkholderiales</taxon>
        <taxon>Comamonadaceae</taxon>
        <taxon>Acidovorax</taxon>
    </lineage>
</organism>
<comment type="caution">
    <text evidence="2">The sequence shown here is derived from an EMBL/GenBank/DDBJ whole genome shotgun (WGS) entry which is preliminary data.</text>
</comment>